<dbReference type="Proteomes" id="UP000824141">
    <property type="component" value="Unassembled WGS sequence"/>
</dbReference>
<sequence>MATLNSLALKSKVKFGSIYGKPIVWLVAAKNHSGYPSGSVTLVTNQIIKLICFDAKEPSNTYRDRRDYGNNRYIYSNLRQWLNSNAGAGQWYTAQHSADQAPDSYHVWQSKCPYDTIAGFLNGFTANDRAALLSTTLTVGKSSTDGGGTETCTDKIFPLSCTEVALSGDHVCGSKLAIFSDDSSRIATVSASAADDANFGSFANQAHSYWLRDARAESADDASNVYTEGTLIAKGAYVSDCGLRPACNLSGSLTISSTTDSDGCYTISYNTPPVISGSNGALGTFGDTPPTYQYTVTDAQGGTVSVTEKLDSTTLRTYNVSLGNKNTLTIPTATWKSLSNAGHTLTITAKDTQGATATRTQTFTKNAIAPVISGSNGNLGSFGENIPSYQYTVTDAQGGTVNVTEKLDSTTLRTYKVTLGSANTLTFSADAWRKILNGSHTLTITATDPLGLTTTRTQTFTKKVTSCTFATAAALPADAMPDRCIVNVQGAFPAGSSLKVEICNNGNDASPTWENITQNALNNRKYFFTNKTKTASAWGVKLRATLSRGTASGECYISSIGGNYQ</sequence>
<reference evidence="2" key="2">
    <citation type="journal article" date="2021" name="PeerJ">
        <title>Extensive microbial diversity within the chicken gut microbiome revealed by metagenomics and culture.</title>
        <authorList>
            <person name="Gilroy R."/>
            <person name="Ravi A."/>
            <person name="Getino M."/>
            <person name="Pursley I."/>
            <person name="Horton D.L."/>
            <person name="Alikhan N.F."/>
            <person name="Baker D."/>
            <person name="Gharbi K."/>
            <person name="Hall N."/>
            <person name="Watson M."/>
            <person name="Adriaenssens E.M."/>
            <person name="Foster-Nyarko E."/>
            <person name="Jarju S."/>
            <person name="Secka A."/>
            <person name="Antonio M."/>
            <person name="Oren A."/>
            <person name="Chaudhuri R.R."/>
            <person name="La Ragione R."/>
            <person name="Hildebrand F."/>
            <person name="Pallen M.J."/>
        </authorList>
    </citation>
    <scope>NUCLEOTIDE SEQUENCE</scope>
    <source>
        <strain evidence="2">6086</strain>
    </source>
</reference>
<feature type="domain" description="DUF6273" evidence="1">
    <location>
        <begin position="39"/>
        <end position="250"/>
    </location>
</feature>
<evidence type="ECO:0000313" key="2">
    <source>
        <dbReference type="EMBL" id="HIS78443.1"/>
    </source>
</evidence>
<protein>
    <submittedName>
        <fullName evidence="2">Fibronectin type III domain-containing protein</fullName>
    </submittedName>
</protein>
<organism evidence="2 3">
    <name type="scientific">Candidatus Caccousia stercoris</name>
    <dbReference type="NCBI Taxonomy" id="2840723"/>
    <lineage>
        <taxon>Bacteria</taxon>
        <taxon>Bacillati</taxon>
        <taxon>Bacillota</taxon>
        <taxon>Clostridia</taxon>
        <taxon>Eubacteriales</taxon>
        <taxon>Oscillospiraceae</taxon>
        <taxon>Oscillospiraceae incertae sedis</taxon>
        <taxon>Candidatus Caccousia</taxon>
    </lineage>
</organism>
<evidence type="ECO:0000313" key="3">
    <source>
        <dbReference type="Proteomes" id="UP000824141"/>
    </source>
</evidence>
<dbReference type="Pfam" id="PF19789">
    <property type="entry name" value="DUF6273"/>
    <property type="match status" value="1"/>
</dbReference>
<evidence type="ECO:0000259" key="1">
    <source>
        <dbReference type="Pfam" id="PF19789"/>
    </source>
</evidence>
<name>A0A9D1K2R8_9FIRM</name>
<accession>A0A9D1K2R8</accession>
<dbReference type="InterPro" id="IPR046240">
    <property type="entry name" value="DUF6273"/>
</dbReference>
<dbReference type="AlphaFoldDB" id="A0A9D1K2R8"/>
<proteinExistence type="predicted"/>
<comment type="caution">
    <text evidence="2">The sequence shown here is derived from an EMBL/GenBank/DDBJ whole genome shotgun (WGS) entry which is preliminary data.</text>
</comment>
<dbReference type="EMBL" id="DVJM01000064">
    <property type="protein sequence ID" value="HIS78443.1"/>
    <property type="molecule type" value="Genomic_DNA"/>
</dbReference>
<gene>
    <name evidence="2" type="ORF">IAD03_03630</name>
</gene>
<reference evidence="2" key="1">
    <citation type="submission" date="2020-10" db="EMBL/GenBank/DDBJ databases">
        <authorList>
            <person name="Gilroy R."/>
        </authorList>
    </citation>
    <scope>NUCLEOTIDE SEQUENCE</scope>
    <source>
        <strain evidence="2">6086</strain>
    </source>
</reference>